<dbReference type="Pfam" id="PF00069">
    <property type="entry name" value="Pkinase"/>
    <property type="match status" value="1"/>
</dbReference>
<keyword evidence="3" id="KW-1185">Reference proteome</keyword>
<dbReference type="EMBL" id="JASBNA010000025">
    <property type="protein sequence ID" value="KAK7684506.1"/>
    <property type="molecule type" value="Genomic_DNA"/>
</dbReference>
<evidence type="ECO:0000313" key="2">
    <source>
        <dbReference type="EMBL" id="KAK7684506.1"/>
    </source>
</evidence>
<organism evidence="2 3">
    <name type="scientific">Cerrena zonata</name>
    <dbReference type="NCBI Taxonomy" id="2478898"/>
    <lineage>
        <taxon>Eukaryota</taxon>
        <taxon>Fungi</taxon>
        <taxon>Dikarya</taxon>
        <taxon>Basidiomycota</taxon>
        <taxon>Agaricomycotina</taxon>
        <taxon>Agaricomycetes</taxon>
        <taxon>Polyporales</taxon>
        <taxon>Cerrenaceae</taxon>
        <taxon>Cerrena</taxon>
    </lineage>
</organism>
<dbReference type="SUPFAM" id="SSF56112">
    <property type="entry name" value="Protein kinase-like (PK-like)"/>
    <property type="match status" value="1"/>
</dbReference>
<dbReference type="Gene3D" id="1.10.510.10">
    <property type="entry name" value="Transferase(Phosphotransferase) domain 1"/>
    <property type="match status" value="1"/>
</dbReference>
<sequence>MTPLEDLTDSVTVSRTIDFDIFEDIHNGGVLERFWDVLHPWFLARGYRLYPRRGLGSLKQHELQLYEITDEPEEPSSPYSHVASRDASSRILWPPQYYLSAATSNLRRDVMIKFFPTESNERTISQYLKEERQRVDPLNRTIPVLDVFTLDARLSFSVMPRWGPAAFVRYHGFDTVGTALQYADCLLKALAFLHKHMIIHRDPRPANVLVNFYDNHERHPETCRAFFATGRARFVLCDFGLSHIFPPDTPPELRLRPAEESEWGTYEYHLADLESGDSMYDPFAYDVGCLGGLLCEIIGYLTPLVPPLAPFLDRMIGPDIPSRISASDAVRDFNRLIEQLDASSMQMRAISPPKWNFDYVWQGHDRWAGLPESFVREVDKPPVRPRRKIQGPQGSYFVDWNATNFV</sequence>
<dbReference type="AlphaFoldDB" id="A0AAW0FUH2"/>
<comment type="caution">
    <text evidence="2">The sequence shown here is derived from an EMBL/GenBank/DDBJ whole genome shotgun (WGS) entry which is preliminary data.</text>
</comment>
<name>A0AAW0FUH2_9APHY</name>
<reference evidence="2 3" key="1">
    <citation type="submission" date="2022-09" db="EMBL/GenBank/DDBJ databases">
        <authorList>
            <person name="Palmer J.M."/>
        </authorList>
    </citation>
    <scope>NUCLEOTIDE SEQUENCE [LARGE SCALE GENOMIC DNA]</scope>
    <source>
        <strain evidence="2 3">DSM 7382</strain>
    </source>
</reference>
<evidence type="ECO:0000259" key="1">
    <source>
        <dbReference type="PROSITE" id="PS50011"/>
    </source>
</evidence>
<dbReference type="InterPro" id="IPR000719">
    <property type="entry name" value="Prot_kinase_dom"/>
</dbReference>
<dbReference type="InterPro" id="IPR011009">
    <property type="entry name" value="Kinase-like_dom_sf"/>
</dbReference>
<feature type="domain" description="Protein kinase" evidence="1">
    <location>
        <begin position="47"/>
        <end position="406"/>
    </location>
</feature>
<dbReference type="GO" id="GO:0004672">
    <property type="term" value="F:protein kinase activity"/>
    <property type="evidence" value="ECO:0007669"/>
    <property type="project" value="InterPro"/>
</dbReference>
<dbReference type="PROSITE" id="PS50011">
    <property type="entry name" value="PROTEIN_KINASE_DOM"/>
    <property type="match status" value="1"/>
</dbReference>
<gene>
    <name evidence="2" type="ORF">QCA50_012453</name>
</gene>
<dbReference type="Proteomes" id="UP001385951">
    <property type="component" value="Unassembled WGS sequence"/>
</dbReference>
<evidence type="ECO:0000313" key="3">
    <source>
        <dbReference type="Proteomes" id="UP001385951"/>
    </source>
</evidence>
<dbReference type="GO" id="GO:0005524">
    <property type="term" value="F:ATP binding"/>
    <property type="evidence" value="ECO:0007669"/>
    <property type="project" value="InterPro"/>
</dbReference>
<accession>A0AAW0FUH2</accession>
<proteinExistence type="predicted"/>
<dbReference type="SMART" id="SM00220">
    <property type="entry name" value="S_TKc"/>
    <property type="match status" value="1"/>
</dbReference>
<protein>
    <recommendedName>
        <fullName evidence="1">Protein kinase domain-containing protein</fullName>
    </recommendedName>
</protein>